<dbReference type="InterPro" id="IPR036390">
    <property type="entry name" value="WH_DNA-bd_sf"/>
</dbReference>
<dbReference type="GO" id="GO:0003700">
    <property type="term" value="F:DNA-binding transcription factor activity"/>
    <property type="evidence" value="ECO:0007669"/>
    <property type="project" value="InterPro"/>
</dbReference>
<keyword evidence="4" id="KW-1185">Reference proteome</keyword>
<dbReference type="GO" id="GO:0003677">
    <property type="term" value="F:DNA binding"/>
    <property type="evidence" value="ECO:0007669"/>
    <property type="project" value="UniProtKB-KW"/>
</dbReference>
<dbReference type="CDD" id="cd00090">
    <property type="entry name" value="HTH_ARSR"/>
    <property type="match status" value="1"/>
</dbReference>
<feature type="domain" description="HTH arsR-type" evidence="2">
    <location>
        <begin position="252"/>
        <end position="345"/>
    </location>
</feature>
<dbReference type="SUPFAM" id="SSF46785">
    <property type="entry name" value="Winged helix' DNA-binding domain"/>
    <property type="match status" value="1"/>
</dbReference>
<evidence type="ECO:0000259" key="2">
    <source>
        <dbReference type="PROSITE" id="PS50987"/>
    </source>
</evidence>
<protein>
    <submittedName>
        <fullName evidence="3">ArsR family transcriptional regulator</fullName>
    </submittedName>
</protein>
<sequence length="345" mass="40614">MAYTYNQQRSEIFEMTMLPVLSYSRDESEWDFTQKELSILAKDLDTLEEIYQLFLPYQEKLRSYYLMGAGWSFLTTCYFYLLNEGREPSSIEELHNLVLELSEEELHYCLRLFLTDDTTSKTENKDYWEILEEKSFKPEQKWHILTFSQHLKENATKMVELSRELVSLYVPYFEKARLERETYAKNLNLEAVFKDTQALKMIQGTLQKESFELYIVSPWIIRLSVITLEPLFEKYNSFLILSCKIDEVLNSHNELDEDNFSSALKTLSDLTRYKVLVALTQPHAKSKDIAEDLGITSAAVSFHRQKLQNAQLLLFNSSEKHTKYDPNTELIQAVVDKLKDDFNLK</sequence>
<dbReference type="AlphaFoldDB" id="A0A3L9DWL4"/>
<evidence type="ECO:0000313" key="3">
    <source>
        <dbReference type="EMBL" id="RLY04119.1"/>
    </source>
</evidence>
<accession>A0A3L9DWL4</accession>
<dbReference type="Proteomes" id="UP000279194">
    <property type="component" value="Unassembled WGS sequence"/>
</dbReference>
<dbReference type="PROSITE" id="PS50987">
    <property type="entry name" value="HTH_ARSR_2"/>
    <property type="match status" value="1"/>
</dbReference>
<comment type="caution">
    <text evidence="3">The sequence shown here is derived from an EMBL/GenBank/DDBJ whole genome shotgun (WGS) entry which is preliminary data.</text>
</comment>
<organism evidence="3 4">
    <name type="scientific">Streptococcus hillyeri</name>
    <dbReference type="NCBI Taxonomy" id="2282420"/>
    <lineage>
        <taxon>Bacteria</taxon>
        <taxon>Bacillati</taxon>
        <taxon>Bacillota</taxon>
        <taxon>Bacilli</taxon>
        <taxon>Lactobacillales</taxon>
        <taxon>Streptococcaceae</taxon>
        <taxon>Streptococcus</taxon>
    </lineage>
</organism>
<dbReference type="EMBL" id="RCVM01000004">
    <property type="protein sequence ID" value="RLY04119.1"/>
    <property type="molecule type" value="Genomic_DNA"/>
</dbReference>
<dbReference type="Gene3D" id="1.10.10.10">
    <property type="entry name" value="Winged helix-like DNA-binding domain superfamily/Winged helix DNA-binding domain"/>
    <property type="match status" value="1"/>
</dbReference>
<name>A0A3L9DWL4_9STRE</name>
<evidence type="ECO:0000256" key="1">
    <source>
        <dbReference type="ARBA" id="ARBA00023125"/>
    </source>
</evidence>
<dbReference type="InterPro" id="IPR001845">
    <property type="entry name" value="HTH_ArsR_DNA-bd_dom"/>
</dbReference>
<evidence type="ECO:0000313" key="4">
    <source>
        <dbReference type="Proteomes" id="UP000279194"/>
    </source>
</evidence>
<dbReference type="SMART" id="SM00418">
    <property type="entry name" value="HTH_ARSR"/>
    <property type="match status" value="1"/>
</dbReference>
<reference evidence="3 4" key="1">
    <citation type="submission" date="2018-10" db="EMBL/GenBank/DDBJ databases">
        <title>Streptococcus hillyeri sp. nov., isolated from equine tracheal sample.</title>
        <authorList>
            <person name="Macfadyen A.C."/>
            <person name="Waller A."/>
            <person name="Paterson G.K."/>
        </authorList>
    </citation>
    <scope>NUCLEOTIDE SEQUENCE [LARGE SCALE GENOMIC DNA]</scope>
    <source>
        <strain evidence="3 4">28462</strain>
    </source>
</reference>
<dbReference type="RefSeq" id="WP_121834876.1">
    <property type="nucleotide sequence ID" value="NZ_CP163513.1"/>
</dbReference>
<keyword evidence="1" id="KW-0238">DNA-binding</keyword>
<dbReference type="InterPro" id="IPR036388">
    <property type="entry name" value="WH-like_DNA-bd_sf"/>
</dbReference>
<dbReference type="InterPro" id="IPR011991">
    <property type="entry name" value="ArsR-like_HTH"/>
</dbReference>
<gene>
    <name evidence="3" type="ORF">EAF07_03345</name>
</gene>
<proteinExistence type="predicted"/>
<dbReference type="OrthoDB" id="2233991at2"/>